<dbReference type="GO" id="GO:0008440">
    <property type="term" value="F:inositol-1,4,5-trisphosphate 3-kinase activity"/>
    <property type="evidence" value="ECO:0007669"/>
    <property type="project" value="TreeGrafter"/>
</dbReference>
<name>A0A8J2HH16_COTCN</name>
<gene>
    <name evidence="9" type="ORF">HICCMSTLAB_LOCUS7497</name>
</gene>
<evidence type="ECO:0000256" key="7">
    <source>
        <dbReference type="ARBA" id="ARBA00036525"/>
    </source>
</evidence>
<keyword evidence="10" id="KW-1185">Reference proteome</keyword>
<dbReference type="InterPro" id="IPR005522">
    <property type="entry name" value="IPK"/>
</dbReference>
<dbReference type="InterPro" id="IPR038286">
    <property type="entry name" value="IPK_sf"/>
</dbReference>
<dbReference type="Proteomes" id="UP000786811">
    <property type="component" value="Unassembled WGS sequence"/>
</dbReference>
<dbReference type="Gene3D" id="3.30.470.160">
    <property type="entry name" value="Inositol polyphosphate kinase"/>
    <property type="match status" value="2"/>
</dbReference>
<dbReference type="PANTHER" id="PTHR12400:SF51">
    <property type="entry name" value="INOSITOL POLYPHOSPHATE MULTIKINASE"/>
    <property type="match status" value="1"/>
</dbReference>
<evidence type="ECO:0000256" key="8">
    <source>
        <dbReference type="RuleBase" id="RU363090"/>
    </source>
</evidence>
<reference evidence="9" key="1">
    <citation type="submission" date="2021-04" db="EMBL/GenBank/DDBJ databases">
        <authorList>
            <person name="Chebbi M.A.C M."/>
        </authorList>
    </citation>
    <scope>NUCLEOTIDE SEQUENCE</scope>
</reference>
<dbReference type="GO" id="GO:0051765">
    <property type="term" value="F:inositol tetrakisphosphate kinase activity"/>
    <property type="evidence" value="ECO:0007669"/>
    <property type="project" value="TreeGrafter"/>
</dbReference>
<comment type="catalytic activity">
    <reaction evidence="6">
        <text>1D-myo-inositol 1,4,5-trisphosphate + 2 ATP = 1D-myo-inositol 1,3,4,5,6-pentakisphosphate + 2 ADP + 2 H(+)</text>
        <dbReference type="Rhea" id="RHEA:32359"/>
        <dbReference type="ChEBI" id="CHEBI:15378"/>
        <dbReference type="ChEBI" id="CHEBI:30616"/>
        <dbReference type="ChEBI" id="CHEBI:57733"/>
        <dbReference type="ChEBI" id="CHEBI:203600"/>
        <dbReference type="ChEBI" id="CHEBI:456216"/>
        <dbReference type="EC" id="2.7.1.151"/>
    </reaction>
</comment>
<evidence type="ECO:0000256" key="4">
    <source>
        <dbReference type="ARBA" id="ARBA00022777"/>
    </source>
</evidence>
<comment type="catalytic activity">
    <reaction evidence="7">
        <text>1D-myo-inositol 1,3,4,6-tetrakisphosphate + ATP = 1D-myo-inositol 1,3,4,5,6-pentakisphosphate + ADP + H(+)</text>
        <dbReference type="Rhea" id="RHEA:12717"/>
        <dbReference type="ChEBI" id="CHEBI:15378"/>
        <dbReference type="ChEBI" id="CHEBI:30616"/>
        <dbReference type="ChEBI" id="CHEBI:57660"/>
        <dbReference type="ChEBI" id="CHEBI:57733"/>
        <dbReference type="ChEBI" id="CHEBI:456216"/>
        <dbReference type="EC" id="2.7.1.140"/>
    </reaction>
</comment>
<dbReference type="AlphaFoldDB" id="A0A8J2HH16"/>
<proteinExistence type="inferred from homology"/>
<dbReference type="EC" id="2.7.-.-" evidence="8"/>
<comment type="caution">
    <text evidence="9">The sequence shown here is derived from an EMBL/GenBank/DDBJ whole genome shotgun (WGS) entry which is preliminary data.</text>
</comment>
<keyword evidence="4 8" id="KW-0418">Kinase</keyword>
<organism evidence="9 10">
    <name type="scientific">Cotesia congregata</name>
    <name type="common">Parasitoid wasp</name>
    <name type="synonym">Apanteles congregatus</name>
    <dbReference type="NCBI Taxonomy" id="51543"/>
    <lineage>
        <taxon>Eukaryota</taxon>
        <taxon>Metazoa</taxon>
        <taxon>Ecdysozoa</taxon>
        <taxon>Arthropoda</taxon>
        <taxon>Hexapoda</taxon>
        <taxon>Insecta</taxon>
        <taxon>Pterygota</taxon>
        <taxon>Neoptera</taxon>
        <taxon>Endopterygota</taxon>
        <taxon>Hymenoptera</taxon>
        <taxon>Apocrita</taxon>
        <taxon>Ichneumonoidea</taxon>
        <taxon>Braconidae</taxon>
        <taxon>Microgastrinae</taxon>
        <taxon>Cotesia</taxon>
    </lineage>
</organism>
<comment type="similarity">
    <text evidence="1 8">Belongs to the inositol phosphokinase (IPK) family.</text>
</comment>
<sequence>MEMLHMGHMFHDDDDVFHLEEELNIVEEDGQVKLPRGLQLLESQVAGHSYDFNNGIIGMLKKNGHIYKPGIKDDLFEREKSFYEQIKTSDNEVYKALARLTPKYFGSGEFIFMKKPLKFLILQDITEGMIEPCVMDIKIGKRTWDPLAGPAKKLKEDFKYKEMKQAHSFCIPGFQCLVVQILASLWEILSFFRFQTDLRFYSSSILIAYDAKRLKKLIAKESADECNGRLYDSNQRVGSPMVLSSPSHSAYSSGFSSPRCMSPLSSSPASNQFLKINGKSTLEKSSSDHSINGSNRFLNIDNNNVKLCRTHSFDNNFERDMIEMKDDYADLLDQLTNKLHRNWVRVKMIDFTHVFPTEVHEVDRNYLQGLETLIKIFESFLMCSNDEMSLKK</sequence>
<dbReference type="OrthoDB" id="5958943at2759"/>
<evidence type="ECO:0000313" key="10">
    <source>
        <dbReference type="Proteomes" id="UP000786811"/>
    </source>
</evidence>
<dbReference type="Pfam" id="PF03770">
    <property type="entry name" value="IPK"/>
    <property type="match status" value="2"/>
</dbReference>
<dbReference type="GO" id="GO:0005524">
    <property type="term" value="F:ATP binding"/>
    <property type="evidence" value="ECO:0007669"/>
    <property type="project" value="UniProtKB-KW"/>
</dbReference>
<evidence type="ECO:0000256" key="3">
    <source>
        <dbReference type="ARBA" id="ARBA00022741"/>
    </source>
</evidence>
<dbReference type="PANTHER" id="PTHR12400">
    <property type="entry name" value="INOSITOL POLYPHOSPHATE KINASE"/>
    <property type="match status" value="1"/>
</dbReference>
<evidence type="ECO:0000256" key="1">
    <source>
        <dbReference type="ARBA" id="ARBA00007374"/>
    </source>
</evidence>
<keyword evidence="5" id="KW-0067">ATP-binding</keyword>
<evidence type="ECO:0000256" key="2">
    <source>
        <dbReference type="ARBA" id="ARBA00022679"/>
    </source>
</evidence>
<dbReference type="SUPFAM" id="SSF56104">
    <property type="entry name" value="SAICAR synthase-like"/>
    <property type="match status" value="1"/>
</dbReference>
<evidence type="ECO:0000313" key="9">
    <source>
        <dbReference type="EMBL" id="CAG5095014.1"/>
    </source>
</evidence>
<dbReference type="GO" id="GO:0005737">
    <property type="term" value="C:cytoplasm"/>
    <property type="evidence" value="ECO:0007669"/>
    <property type="project" value="TreeGrafter"/>
</dbReference>
<dbReference type="EMBL" id="CAJNRD030001121">
    <property type="protein sequence ID" value="CAG5095014.1"/>
    <property type="molecule type" value="Genomic_DNA"/>
</dbReference>
<accession>A0A8J2HH16</accession>
<protein>
    <recommendedName>
        <fullName evidence="8">Kinase</fullName>
        <ecNumber evidence="8">2.7.-.-</ecNumber>
    </recommendedName>
</protein>
<dbReference type="GO" id="GO:0005634">
    <property type="term" value="C:nucleus"/>
    <property type="evidence" value="ECO:0007669"/>
    <property type="project" value="TreeGrafter"/>
</dbReference>
<keyword evidence="3" id="KW-0547">Nucleotide-binding</keyword>
<dbReference type="GO" id="GO:0032958">
    <property type="term" value="P:inositol phosphate biosynthetic process"/>
    <property type="evidence" value="ECO:0007669"/>
    <property type="project" value="InterPro"/>
</dbReference>
<keyword evidence="2 8" id="KW-0808">Transferase</keyword>
<evidence type="ECO:0000256" key="5">
    <source>
        <dbReference type="ARBA" id="ARBA00022840"/>
    </source>
</evidence>
<evidence type="ECO:0000256" key="6">
    <source>
        <dbReference type="ARBA" id="ARBA00036164"/>
    </source>
</evidence>